<gene>
    <name evidence="2" type="ORF">DdX_12180</name>
</gene>
<accession>A0AAD4R3R9</accession>
<comment type="caution">
    <text evidence="2">The sequence shown here is derived from an EMBL/GenBank/DDBJ whole genome shotgun (WGS) entry which is preliminary data.</text>
</comment>
<protein>
    <submittedName>
        <fullName evidence="2">Uncharacterized protein</fullName>
    </submittedName>
</protein>
<name>A0AAD4R3R9_9BILA</name>
<dbReference type="AlphaFoldDB" id="A0AAD4R3R9"/>
<feature type="region of interest" description="Disordered" evidence="1">
    <location>
        <begin position="1"/>
        <end position="23"/>
    </location>
</feature>
<organism evidence="2 3">
    <name type="scientific">Ditylenchus destructor</name>
    <dbReference type="NCBI Taxonomy" id="166010"/>
    <lineage>
        <taxon>Eukaryota</taxon>
        <taxon>Metazoa</taxon>
        <taxon>Ecdysozoa</taxon>
        <taxon>Nematoda</taxon>
        <taxon>Chromadorea</taxon>
        <taxon>Rhabditida</taxon>
        <taxon>Tylenchina</taxon>
        <taxon>Tylenchomorpha</taxon>
        <taxon>Sphaerularioidea</taxon>
        <taxon>Anguinidae</taxon>
        <taxon>Anguininae</taxon>
        <taxon>Ditylenchus</taxon>
    </lineage>
</organism>
<evidence type="ECO:0000313" key="3">
    <source>
        <dbReference type="Proteomes" id="UP001201812"/>
    </source>
</evidence>
<feature type="compositionally biased region" description="Basic residues" evidence="1">
    <location>
        <begin position="1"/>
        <end position="18"/>
    </location>
</feature>
<evidence type="ECO:0000313" key="2">
    <source>
        <dbReference type="EMBL" id="KAI1707948.1"/>
    </source>
</evidence>
<evidence type="ECO:0000256" key="1">
    <source>
        <dbReference type="SAM" id="MobiDB-lite"/>
    </source>
</evidence>
<sequence>MAPAKKNKKSRRPKRNHGQNKAIDEGVLQDFEIKLKGLPYTSEKFVMGSTQWWVSFLYKWNCYDGKEYDA</sequence>
<dbReference type="EMBL" id="JAKKPZ010000038">
    <property type="protein sequence ID" value="KAI1707948.1"/>
    <property type="molecule type" value="Genomic_DNA"/>
</dbReference>
<proteinExistence type="predicted"/>
<keyword evidence="3" id="KW-1185">Reference proteome</keyword>
<reference evidence="2" key="1">
    <citation type="submission" date="2022-01" db="EMBL/GenBank/DDBJ databases">
        <title>Genome Sequence Resource for Two Populations of Ditylenchus destructor, the Migratory Endoparasitic Phytonematode.</title>
        <authorList>
            <person name="Zhang H."/>
            <person name="Lin R."/>
            <person name="Xie B."/>
        </authorList>
    </citation>
    <scope>NUCLEOTIDE SEQUENCE</scope>
    <source>
        <strain evidence="2">BazhouSP</strain>
    </source>
</reference>
<dbReference type="Proteomes" id="UP001201812">
    <property type="component" value="Unassembled WGS sequence"/>
</dbReference>